<dbReference type="Proteomes" id="UP001215151">
    <property type="component" value="Unassembled WGS sequence"/>
</dbReference>
<dbReference type="InterPro" id="IPR050231">
    <property type="entry name" value="Iron_ascorbate_oxido_reductase"/>
</dbReference>
<sequence length="806" mass="88121">MLSLSPSCSVWPSLRRGAWSVSRAGNAQRPTRRRTFATVAEDAFRIPLIDFSKYRNAASVAEKEQTAQDIVRGFTDVGFIYLNNHGIPEEIVQGAFQKSAEFFQLPIDKKSELAWRDPRANRGFVQVGRERVTQSADAEEIKQLREKAPDYKESMEIGRDWDTTYKNYWPQETDAPGFRRTMLDFFQTCHELHVLVMRSIALGLRLDESFFDDKIHEQYHNLRLLSYPPIKRQLLSGEGQARAGAHSDYGTLTLLFQDSVGGLEVQNPRTGQFQPATPIPGTIVINAGDLLARWSNDVLRSTLHRVVAPPLKAISDTEGITPARQSIAFFCNPNQGAEISCLPTCLVPGSKPKYPPVTTEEYIEAILRKFCWGYVTMASHMSTVISRKPADIIAYLSKLRSNLSGNPLLYTISVSQHTDGSELSNLVSSVRAISEHSVGCLSAAVPSSRPAWQRYSSVSLASFDSQNATLFRSTIPGRKAPLVGRWHAMHKDRKPDPEIPVDQSGEMDWESALSNAYDGSVLSPPLERLSAESIDSVLYFSDNAPEGLSSALSKFSTATQLGLIGASTPFITGRPYTLLHNESIHSDGAVGICLSSPIRPSPHSAFPGLEPITRPMIVTSSEGNLVNALDNANPSGLLLHAIHSHPSASLRSEQGISPELRLYMGTLRQNNGQHELDQLFYITSGDPSRGSIALDTESAPAEGALVQMFLLPSSASPDILGEVQSSRNAKGTRRTQNLTFVSTSIEDGETGSAPHSEDDGDTIVLEDVFLAASENGCVVSRSTGGGHERPWKCSVPGGMVGLQWAT</sequence>
<dbReference type="InterPro" id="IPR005123">
    <property type="entry name" value="Oxoglu/Fe-dep_dioxygenase_dom"/>
</dbReference>
<dbReference type="PANTHER" id="PTHR47990">
    <property type="entry name" value="2-OXOGLUTARATE (2OG) AND FE(II)-DEPENDENT OXYGENASE SUPERFAMILY PROTEIN-RELATED"/>
    <property type="match status" value="1"/>
</dbReference>
<feature type="domain" description="Fe2OG dioxygenase" evidence="1">
    <location>
        <begin position="218"/>
        <end position="333"/>
    </location>
</feature>
<dbReference type="InterPro" id="IPR027443">
    <property type="entry name" value="IPNS-like_sf"/>
</dbReference>
<dbReference type="Pfam" id="PF14226">
    <property type="entry name" value="DIOX_N"/>
    <property type="match status" value="1"/>
</dbReference>
<evidence type="ECO:0000313" key="3">
    <source>
        <dbReference type="Proteomes" id="UP001215151"/>
    </source>
</evidence>
<dbReference type="PROSITE" id="PS51471">
    <property type="entry name" value="FE2OG_OXY"/>
    <property type="match status" value="1"/>
</dbReference>
<evidence type="ECO:0000313" key="2">
    <source>
        <dbReference type="EMBL" id="KAJ8486891.1"/>
    </source>
</evidence>
<dbReference type="Pfam" id="PF03171">
    <property type="entry name" value="2OG-FeII_Oxy"/>
    <property type="match status" value="1"/>
</dbReference>
<dbReference type="SUPFAM" id="SSF51197">
    <property type="entry name" value="Clavaminate synthase-like"/>
    <property type="match status" value="1"/>
</dbReference>
<dbReference type="InterPro" id="IPR026992">
    <property type="entry name" value="DIOX_N"/>
</dbReference>
<dbReference type="FunFam" id="2.60.120.330:FF:000038">
    <property type="entry name" value="Si:dkey-10o6.2"/>
    <property type="match status" value="1"/>
</dbReference>
<dbReference type="InterPro" id="IPR013702">
    <property type="entry name" value="FIST_domain_N"/>
</dbReference>
<organism evidence="2 3">
    <name type="scientific">Trametes cubensis</name>
    <dbReference type="NCBI Taxonomy" id="1111947"/>
    <lineage>
        <taxon>Eukaryota</taxon>
        <taxon>Fungi</taxon>
        <taxon>Dikarya</taxon>
        <taxon>Basidiomycota</taxon>
        <taxon>Agaricomycotina</taxon>
        <taxon>Agaricomycetes</taxon>
        <taxon>Polyporales</taxon>
        <taxon>Polyporaceae</taxon>
        <taxon>Trametes</taxon>
    </lineage>
</organism>
<accession>A0AAD7TVW6</accession>
<comment type="caution">
    <text evidence="2">The sequence shown here is derived from an EMBL/GenBank/DDBJ whole genome shotgun (WGS) entry which is preliminary data.</text>
</comment>
<name>A0AAD7TVW6_9APHY</name>
<protein>
    <recommendedName>
        <fullName evidence="1">Fe2OG dioxygenase domain-containing protein</fullName>
    </recommendedName>
</protein>
<dbReference type="Pfam" id="PF08495">
    <property type="entry name" value="FIST"/>
    <property type="match status" value="1"/>
</dbReference>
<dbReference type="Gene3D" id="2.60.120.330">
    <property type="entry name" value="B-lactam Antibiotic, Isopenicillin N Synthase, Chain"/>
    <property type="match status" value="1"/>
</dbReference>
<dbReference type="InterPro" id="IPR044861">
    <property type="entry name" value="IPNS-like_FE2OG_OXY"/>
</dbReference>
<evidence type="ECO:0000259" key="1">
    <source>
        <dbReference type="PROSITE" id="PS51471"/>
    </source>
</evidence>
<proteinExistence type="predicted"/>
<dbReference type="EMBL" id="JAPEVG010000089">
    <property type="protein sequence ID" value="KAJ8486891.1"/>
    <property type="molecule type" value="Genomic_DNA"/>
</dbReference>
<reference evidence="2" key="1">
    <citation type="submission" date="2022-11" db="EMBL/GenBank/DDBJ databases">
        <title>Genome Sequence of Cubamyces cubensis.</title>
        <authorList>
            <person name="Buettner E."/>
        </authorList>
    </citation>
    <scope>NUCLEOTIDE SEQUENCE</scope>
    <source>
        <strain evidence="2">MPL-01</strain>
    </source>
</reference>
<dbReference type="PRINTS" id="PR00682">
    <property type="entry name" value="IPNSYNTHASE"/>
</dbReference>
<gene>
    <name evidence="2" type="ORF">ONZ51_g4559</name>
</gene>
<dbReference type="AlphaFoldDB" id="A0AAD7TVW6"/>
<keyword evidence="3" id="KW-1185">Reference proteome</keyword>